<dbReference type="EMBL" id="JAGGLG010000005">
    <property type="protein sequence ID" value="MBP2017502.1"/>
    <property type="molecule type" value="Genomic_DNA"/>
</dbReference>
<dbReference type="PANTHER" id="PTHR43190:SF3">
    <property type="entry name" value="N-ACETYL-D-GLUCOSAMINE KINASE"/>
    <property type="match status" value="1"/>
</dbReference>
<name>A0ABS4JPN3_9FIRM</name>
<proteinExistence type="predicted"/>
<dbReference type="RefSeq" id="WP_209465645.1">
    <property type="nucleotide sequence ID" value="NZ_JAGGLG010000005.1"/>
</dbReference>
<evidence type="ECO:0000313" key="3">
    <source>
        <dbReference type="Proteomes" id="UP001519289"/>
    </source>
</evidence>
<dbReference type="SUPFAM" id="SSF53067">
    <property type="entry name" value="Actin-like ATPase domain"/>
    <property type="match status" value="2"/>
</dbReference>
<dbReference type="CDD" id="cd24007">
    <property type="entry name" value="ASKHA_NBD_eukNAGK-like"/>
    <property type="match status" value="1"/>
</dbReference>
<comment type="caution">
    <text evidence="2">The sequence shown here is derived from an EMBL/GenBank/DDBJ whole genome shotgun (WGS) entry which is preliminary data.</text>
</comment>
<protein>
    <submittedName>
        <fullName evidence="2">N-acetylglucosamine kinase-like BadF-type ATPase</fullName>
    </submittedName>
</protein>
<dbReference type="InterPro" id="IPR002731">
    <property type="entry name" value="ATPase_BadF"/>
</dbReference>
<dbReference type="InterPro" id="IPR052519">
    <property type="entry name" value="Euk-type_GlcNAc_Kinase"/>
</dbReference>
<dbReference type="PANTHER" id="PTHR43190">
    <property type="entry name" value="N-ACETYL-D-GLUCOSAMINE KINASE"/>
    <property type="match status" value="1"/>
</dbReference>
<keyword evidence="3" id="KW-1185">Reference proteome</keyword>
<sequence length="335" mass="35193">MRYFLGIDAGATKTYALLGDESGRLIGLGKGGTGNHQSQGGLPLAMASIARAVEEALAAGGLAPGEVHHAAFCLAGADLPCDYAMLEEAIQERWPDMRFSVHNDSFAGLRAGLTGRWGVVSICGTGTNQAGIGKDGREVQVGGLGGLFGDYGGGADLGRAAVAAVFLAAEQRGVETALTGPVLAALGAADVDDLREKLYRGQIERGRIFALAPLVFEAANRGDQAAQEALIEMGRRMGRSVGGVIRQLNLCDEEVEVVLAGSTWKGNNPLLVDAFRLEVHRVAPRARLIRPRFEPVVGAWLLALERAGLEATDSVCERLAATMPPDLPLNQETNV</sequence>
<gene>
    <name evidence="2" type="ORF">J2Z79_000885</name>
</gene>
<dbReference type="Pfam" id="PF01869">
    <property type="entry name" value="BcrAD_BadFG"/>
    <property type="match status" value="1"/>
</dbReference>
<dbReference type="Proteomes" id="UP001519289">
    <property type="component" value="Unassembled WGS sequence"/>
</dbReference>
<accession>A0ABS4JPN3</accession>
<dbReference type="Gene3D" id="3.30.420.40">
    <property type="match status" value="2"/>
</dbReference>
<evidence type="ECO:0000313" key="2">
    <source>
        <dbReference type="EMBL" id="MBP2017502.1"/>
    </source>
</evidence>
<organism evidence="2 3">
    <name type="scientific">Symbiobacterium terraclitae</name>
    <dbReference type="NCBI Taxonomy" id="557451"/>
    <lineage>
        <taxon>Bacteria</taxon>
        <taxon>Bacillati</taxon>
        <taxon>Bacillota</taxon>
        <taxon>Clostridia</taxon>
        <taxon>Eubacteriales</taxon>
        <taxon>Symbiobacteriaceae</taxon>
        <taxon>Symbiobacterium</taxon>
    </lineage>
</organism>
<evidence type="ECO:0000259" key="1">
    <source>
        <dbReference type="Pfam" id="PF01869"/>
    </source>
</evidence>
<dbReference type="InterPro" id="IPR043129">
    <property type="entry name" value="ATPase_NBD"/>
</dbReference>
<feature type="domain" description="ATPase BadF/BadG/BcrA/BcrD type" evidence="1">
    <location>
        <begin position="5"/>
        <end position="303"/>
    </location>
</feature>
<reference evidence="2 3" key="1">
    <citation type="submission" date="2021-03" db="EMBL/GenBank/DDBJ databases">
        <title>Genomic Encyclopedia of Type Strains, Phase IV (KMG-IV): sequencing the most valuable type-strain genomes for metagenomic binning, comparative biology and taxonomic classification.</title>
        <authorList>
            <person name="Goeker M."/>
        </authorList>
    </citation>
    <scope>NUCLEOTIDE SEQUENCE [LARGE SCALE GENOMIC DNA]</scope>
    <source>
        <strain evidence="2 3">DSM 27138</strain>
    </source>
</reference>